<sequence>MRIMQSRIDRCLTVKTTEDKKGIPLLKLYDVGYKVVRNMQEGTDIETPNKDFSDNALEKDIEKIESTINIAESFIELTRKIHNEEKENSFSIVSTPISQAAVPLNTVDVKKVAEEADRKIQKAMLEAKQAKLEARQAKLKLHQASIIINKLNRSKEMLMKRVKRLMYEKTKLIKKMCQLKQSKNVEKMLNDDQIKTLCRPSVRCDRWSNNTIQKALRLKLSSGSSGYKEILNQGIPLPSERTLRKRLEGIDFESGVCKQMFDILSERVSNFADNRERDCMLAIDEISTAAGEQIDQSTMTHIGLSTLPDRCGKMKEATHALVFMLGGIFIRWKLPVAYHFTPNSLDGAILKLIVETIIQKAESVGLYVHSVTSDMGSVNLARTQSVALGKTASGENIETKFNDSIAFLKSVVELFREIKIGQLSKFKPV</sequence>
<proteinExistence type="predicted"/>
<reference evidence="3 4" key="1">
    <citation type="submission" date="2015-04" db="EMBL/GenBank/DDBJ databases">
        <title>Lasius niger genome sequencing.</title>
        <authorList>
            <person name="Konorov E.A."/>
            <person name="Nikitin M.A."/>
            <person name="Kirill M.V."/>
            <person name="Chang P."/>
        </authorList>
    </citation>
    <scope>NUCLEOTIDE SEQUENCE [LARGE SCALE GENOMIC DNA]</scope>
    <source>
        <tissue evidence="3">Whole</tissue>
    </source>
</reference>
<name>A0A0J7NGW3_LASNI</name>
<accession>A0A0J7NGW3</accession>
<dbReference type="OrthoDB" id="7554644at2759"/>
<protein>
    <submittedName>
        <fullName evidence="3">Vam6 vps39-like protein</fullName>
    </submittedName>
</protein>
<comment type="caution">
    <text evidence="3">The sequence shown here is derived from an EMBL/GenBank/DDBJ whole genome shotgun (WGS) entry which is preliminary data.</text>
</comment>
<dbReference type="AlphaFoldDB" id="A0A0J7NGW3"/>
<dbReference type="PaxDb" id="67767-A0A0J7NGW3"/>
<evidence type="ECO:0000259" key="2">
    <source>
        <dbReference type="Pfam" id="PF21787"/>
    </source>
</evidence>
<evidence type="ECO:0000256" key="1">
    <source>
        <dbReference type="SAM" id="Coils"/>
    </source>
</evidence>
<dbReference type="EMBL" id="LBMM01005168">
    <property type="protein sequence ID" value="KMQ91765.1"/>
    <property type="molecule type" value="Genomic_DNA"/>
</dbReference>
<dbReference type="Pfam" id="PF21787">
    <property type="entry name" value="TNP-like_RNaseH_N"/>
    <property type="match status" value="1"/>
</dbReference>
<keyword evidence="4" id="KW-1185">Reference proteome</keyword>
<feature type="coiled-coil region" evidence="1">
    <location>
        <begin position="113"/>
        <end position="168"/>
    </location>
</feature>
<organism evidence="3 4">
    <name type="scientific">Lasius niger</name>
    <name type="common">Black garden ant</name>
    <dbReference type="NCBI Taxonomy" id="67767"/>
    <lineage>
        <taxon>Eukaryota</taxon>
        <taxon>Metazoa</taxon>
        <taxon>Ecdysozoa</taxon>
        <taxon>Arthropoda</taxon>
        <taxon>Hexapoda</taxon>
        <taxon>Insecta</taxon>
        <taxon>Pterygota</taxon>
        <taxon>Neoptera</taxon>
        <taxon>Endopterygota</taxon>
        <taxon>Hymenoptera</taxon>
        <taxon>Apocrita</taxon>
        <taxon>Aculeata</taxon>
        <taxon>Formicoidea</taxon>
        <taxon>Formicidae</taxon>
        <taxon>Formicinae</taxon>
        <taxon>Lasius</taxon>
        <taxon>Lasius</taxon>
    </lineage>
</organism>
<gene>
    <name evidence="3" type="ORF">RF55_8330</name>
</gene>
<evidence type="ECO:0000313" key="3">
    <source>
        <dbReference type="EMBL" id="KMQ91765.1"/>
    </source>
</evidence>
<keyword evidence="1" id="KW-0175">Coiled coil</keyword>
<evidence type="ECO:0000313" key="4">
    <source>
        <dbReference type="Proteomes" id="UP000036403"/>
    </source>
</evidence>
<feature type="domain" description="Transposable element P transposase-like RNase H" evidence="2">
    <location>
        <begin position="253"/>
        <end position="382"/>
    </location>
</feature>
<dbReference type="Proteomes" id="UP000036403">
    <property type="component" value="Unassembled WGS sequence"/>
</dbReference>
<dbReference type="InterPro" id="IPR048365">
    <property type="entry name" value="TNP-like_RNaseH_N"/>
</dbReference>